<dbReference type="STRING" id="42251.A0A2T6ZZ43"/>
<dbReference type="GO" id="GO:0005634">
    <property type="term" value="C:nucleus"/>
    <property type="evidence" value="ECO:0007669"/>
    <property type="project" value="TreeGrafter"/>
</dbReference>
<comment type="similarity">
    <text evidence="1">Belongs to the REXO1/REXO3 family.</text>
</comment>
<accession>A0A2T6ZZ43</accession>
<dbReference type="InterPro" id="IPR034922">
    <property type="entry name" value="REX1-like_exo"/>
</dbReference>
<dbReference type="Proteomes" id="UP000244722">
    <property type="component" value="Unassembled WGS sequence"/>
</dbReference>
<evidence type="ECO:0000259" key="6">
    <source>
        <dbReference type="SMART" id="SM00479"/>
    </source>
</evidence>
<comment type="caution">
    <text evidence="7">The sequence shown here is derived from an EMBL/GenBank/DDBJ whole genome shotgun (WGS) entry which is preliminary data.</text>
</comment>
<feature type="compositionally biased region" description="Low complexity" evidence="5">
    <location>
        <begin position="217"/>
        <end position="232"/>
    </location>
</feature>
<dbReference type="PANTHER" id="PTHR12801">
    <property type="entry name" value="RNA EXONUCLEASE REXO1 / RECO3 FAMILY MEMBER-RELATED"/>
    <property type="match status" value="1"/>
</dbReference>
<dbReference type="AlphaFoldDB" id="A0A2T6ZZ43"/>
<feature type="region of interest" description="Disordered" evidence="5">
    <location>
        <begin position="158"/>
        <end position="242"/>
    </location>
</feature>
<organism evidence="7 8">
    <name type="scientific">Tuber borchii</name>
    <name type="common">White truffle</name>
    <dbReference type="NCBI Taxonomy" id="42251"/>
    <lineage>
        <taxon>Eukaryota</taxon>
        <taxon>Fungi</taxon>
        <taxon>Dikarya</taxon>
        <taxon>Ascomycota</taxon>
        <taxon>Pezizomycotina</taxon>
        <taxon>Pezizomycetes</taxon>
        <taxon>Pezizales</taxon>
        <taxon>Tuberaceae</taxon>
        <taxon>Tuber</taxon>
    </lineage>
</organism>
<feature type="region of interest" description="Disordered" evidence="5">
    <location>
        <begin position="482"/>
        <end position="509"/>
    </location>
</feature>
<evidence type="ECO:0000256" key="2">
    <source>
        <dbReference type="ARBA" id="ARBA00022722"/>
    </source>
</evidence>
<dbReference type="GO" id="GO:0004527">
    <property type="term" value="F:exonuclease activity"/>
    <property type="evidence" value="ECO:0007669"/>
    <property type="project" value="UniProtKB-KW"/>
</dbReference>
<evidence type="ECO:0000313" key="8">
    <source>
        <dbReference type="Proteomes" id="UP000244722"/>
    </source>
</evidence>
<keyword evidence="4" id="KW-0269">Exonuclease</keyword>
<feature type="compositionally biased region" description="Basic and acidic residues" evidence="5">
    <location>
        <begin position="319"/>
        <end position="336"/>
    </location>
</feature>
<protein>
    <recommendedName>
        <fullName evidence="6">Exonuclease domain-containing protein</fullName>
    </recommendedName>
</protein>
<dbReference type="PROSITE" id="PS51257">
    <property type="entry name" value="PROKAR_LIPOPROTEIN"/>
    <property type="match status" value="1"/>
</dbReference>
<sequence>MFRPLPLWKNIPCPAMGSGSACSLPHCLFSHTIVPAPAITPDLPSQALPGIQPPANKEPSPRPLAVPAPTPAQPTVSATKDPRIIASANNVAPPSTDRKRRIVSGDEDSYTSSSSDGGVLLNADPAPPPVKKTKTNIERAGSAAVVAPKPKSILKTHTKTNAQTSSSTSKPNTQALGKGSPKPRIQPKARTEGTAKSVPIPQRAGGASTKTTPQSLATGSAASGASKTGIAKPTASDKPLSLNPKLIPAAPATHDVRLQLLTLLHKEYVRLHEYKGDEQLMLRYALDVEEDLATHKRLIYTQAMKKLIYKMSKTTPEEYRKSVEEEKEKQQAKSGDENMAPALSTGKTIQEELNALRPLINSLDKLQTYGYILDPPTEKEIKLSLDGLASAGGWEQCDRCTTRFQVYQGRRESDGELASGGKCIFHWGRLVLPQRTGSAYQDNARDKFYSCCRRVAGDPGCTTAENHVLKVSEAKRLATSWPFIRTPSPPNPTAGGLVADTLGSKDSPPSPVEKAICLDCEMCYTTRGMELIRITATAFPTGAIVMDALVRPFGEILDLNTRFSGVHPSEFTSAQPFTPQPYPTTTTLINPCSPAPSTPLCIIPSPSAARDLLLTYIDSETPIIGHALENDLNALRLCHRNIIDTAILFPHNRGLPARNKLKYLVEVHLQRRIQVEGAVDGHDSAVDARCAGELVRYKIGGGLSTTR</sequence>
<feature type="domain" description="Exonuclease" evidence="6">
    <location>
        <begin position="514"/>
        <end position="704"/>
    </location>
</feature>
<dbReference type="CDD" id="cd06145">
    <property type="entry name" value="REX1_like"/>
    <property type="match status" value="1"/>
</dbReference>
<feature type="compositionally biased region" description="Pro residues" evidence="5">
    <location>
        <begin position="61"/>
        <end position="72"/>
    </location>
</feature>
<keyword evidence="3" id="KW-0378">Hydrolase</keyword>
<reference evidence="7 8" key="1">
    <citation type="submission" date="2017-04" db="EMBL/GenBank/DDBJ databases">
        <title>Draft genome sequence of Tuber borchii Vittad., a whitish edible truffle.</title>
        <authorList>
            <consortium name="DOE Joint Genome Institute"/>
            <person name="Murat C."/>
            <person name="Kuo A."/>
            <person name="Barry K.W."/>
            <person name="Clum A."/>
            <person name="Dockter R.B."/>
            <person name="Fauchery L."/>
            <person name="Iotti M."/>
            <person name="Kohler A."/>
            <person name="Labutti K."/>
            <person name="Lindquist E.A."/>
            <person name="Lipzen A."/>
            <person name="Ohm R.A."/>
            <person name="Wang M."/>
            <person name="Grigoriev I.V."/>
            <person name="Zambonelli A."/>
            <person name="Martin F.M."/>
        </authorList>
    </citation>
    <scope>NUCLEOTIDE SEQUENCE [LARGE SCALE GENOMIC DNA]</scope>
    <source>
        <strain evidence="7 8">Tbo3840</strain>
    </source>
</reference>
<evidence type="ECO:0000256" key="1">
    <source>
        <dbReference type="ARBA" id="ARBA00006357"/>
    </source>
</evidence>
<dbReference type="SUPFAM" id="SSF53098">
    <property type="entry name" value="Ribonuclease H-like"/>
    <property type="match status" value="1"/>
</dbReference>
<dbReference type="EMBL" id="NESQ01000059">
    <property type="protein sequence ID" value="PUU80705.1"/>
    <property type="molecule type" value="Genomic_DNA"/>
</dbReference>
<keyword evidence="2" id="KW-0540">Nuclease</keyword>
<proteinExistence type="inferred from homology"/>
<dbReference type="SMART" id="SM00479">
    <property type="entry name" value="EXOIII"/>
    <property type="match status" value="1"/>
</dbReference>
<keyword evidence="8" id="KW-1185">Reference proteome</keyword>
<dbReference type="InterPro" id="IPR012337">
    <property type="entry name" value="RNaseH-like_sf"/>
</dbReference>
<dbReference type="GO" id="GO:0003676">
    <property type="term" value="F:nucleic acid binding"/>
    <property type="evidence" value="ECO:0007669"/>
    <property type="project" value="InterPro"/>
</dbReference>
<gene>
    <name evidence="7" type="ORF">B9Z19DRAFT_1063242</name>
</gene>
<feature type="region of interest" description="Disordered" evidence="5">
    <location>
        <begin position="44"/>
        <end position="134"/>
    </location>
</feature>
<evidence type="ECO:0000256" key="3">
    <source>
        <dbReference type="ARBA" id="ARBA00022801"/>
    </source>
</evidence>
<feature type="region of interest" description="Disordered" evidence="5">
    <location>
        <begin position="319"/>
        <end position="341"/>
    </location>
</feature>
<feature type="compositionally biased region" description="Polar residues" evidence="5">
    <location>
        <begin position="159"/>
        <end position="175"/>
    </location>
</feature>
<dbReference type="InterPro" id="IPR013520">
    <property type="entry name" value="Ribonucl_H"/>
</dbReference>
<dbReference type="InterPro" id="IPR047021">
    <property type="entry name" value="REXO1/3/4-like"/>
</dbReference>
<dbReference type="InterPro" id="IPR036397">
    <property type="entry name" value="RNaseH_sf"/>
</dbReference>
<evidence type="ECO:0000313" key="7">
    <source>
        <dbReference type="EMBL" id="PUU80705.1"/>
    </source>
</evidence>
<name>A0A2T6ZZ43_TUBBO</name>
<evidence type="ECO:0000256" key="4">
    <source>
        <dbReference type="ARBA" id="ARBA00022839"/>
    </source>
</evidence>
<dbReference type="OrthoDB" id="3996471at2759"/>
<dbReference type="Gene3D" id="3.30.420.10">
    <property type="entry name" value="Ribonuclease H-like superfamily/Ribonuclease H"/>
    <property type="match status" value="1"/>
</dbReference>
<dbReference type="PANTHER" id="PTHR12801:SF112">
    <property type="entry name" value="RNA EXONUCLEASE 3"/>
    <property type="match status" value="1"/>
</dbReference>
<evidence type="ECO:0000256" key="5">
    <source>
        <dbReference type="SAM" id="MobiDB-lite"/>
    </source>
</evidence>